<dbReference type="InterPro" id="IPR036390">
    <property type="entry name" value="WH_DNA-bd_sf"/>
</dbReference>
<organism evidence="6 7">
    <name type="scientific">Desulfoferula mesophila</name>
    <dbReference type="NCBI Taxonomy" id="3058419"/>
    <lineage>
        <taxon>Bacteria</taxon>
        <taxon>Pseudomonadati</taxon>
        <taxon>Thermodesulfobacteriota</taxon>
        <taxon>Desulfarculia</taxon>
        <taxon>Desulfarculales</taxon>
        <taxon>Desulfarculaceae</taxon>
        <taxon>Desulfoferula</taxon>
    </lineage>
</organism>
<feature type="domain" description="HTH iclR-type" evidence="4">
    <location>
        <begin position="6"/>
        <end position="68"/>
    </location>
</feature>
<evidence type="ECO:0000313" key="7">
    <source>
        <dbReference type="Proteomes" id="UP001366166"/>
    </source>
</evidence>
<dbReference type="GO" id="GO:0045892">
    <property type="term" value="P:negative regulation of DNA-templated transcription"/>
    <property type="evidence" value="ECO:0007669"/>
    <property type="project" value="TreeGrafter"/>
</dbReference>
<dbReference type="GO" id="GO:0003700">
    <property type="term" value="F:DNA-binding transcription factor activity"/>
    <property type="evidence" value="ECO:0007669"/>
    <property type="project" value="TreeGrafter"/>
</dbReference>
<dbReference type="SMART" id="SM00346">
    <property type="entry name" value="HTH_ICLR"/>
    <property type="match status" value="1"/>
</dbReference>
<dbReference type="InterPro" id="IPR029016">
    <property type="entry name" value="GAF-like_dom_sf"/>
</dbReference>
<dbReference type="Gene3D" id="3.30.450.40">
    <property type="match status" value="1"/>
</dbReference>
<keyword evidence="1" id="KW-0805">Transcription regulation</keyword>
<dbReference type="AlphaFoldDB" id="A0AAU9EBL6"/>
<gene>
    <name evidence="6" type="ORF">FAK_15890</name>
</gene>
<name>A0AAU9EBL6_9BACT</name>
<dbReference type="InterPro" id="IPR005471">
    <property type="entry name" value="Tscrpt_reg_IclR_N"/>
</dbReference>
<dbReference type="KEGG" id="dmp:FAK_15890"/>
<dbReference type="GO" id="GO:0003677">
    <property type="term" value="F:DNA binding"/>
    <property type="evidence" value="ECO:0007669"/>
    <property type="project" value="UniProtKB-KW"/>
</dbReference>
<dbReference type="Pfam" id="PF09339">
    <property type="entry name" value="HTH_IclR"/>
    <property type="match status" value="1"/>
</dbReference>
<dbReference type="PROSITE" id="PS51078">
    <property type="entry name" value="ICLR_ED"/>
    <property type="match status" value="1"/>
</dbReference>
<dbReference type="SUPFAM" id="SSF46785">
    <property type="entry name" value="Winged helix' DNA-binding domain"/>
    <property type="match status" value="1"/>
</dbReference>
<keyword evidence="7" id="KW-1185">Reference proteome</keyword>
<keyword evidence="3" id="KW-0804">Transcription</keyword>
<reference evidence="7" key="1">
    <citation type="journal article" date="2023" name="Arch. Microbiol.">
        <title>Desulfoferula mesophilus gen. nov. sp. nov., a mesophilic sulfate-reducing bacterium isolated from a brackish lake sediment.</title>
        <authorList>
            <person name="Watanabe T."/>
            <person name="Yabe T."/>
            <person name="Tsuji J.M."/>
            <person name="Fukui M."/>
        </authorList>
    </citation>
    <scope>NUCLEOTIDE SEQUENCE [LARGE SCALE GENOMIC DNA]</scope>
    <source>
        <strain evidence="7">12FAK</strain>
    </source>
</reference>
<proteinExistence type="predicted"/>
<feature type="domain" description="IclR-ED" evidence="5">
    <location>
        <begin position="69"/>
        <end position="254"/>
    </location>
</feature>
<dbReference type="InterPro" id="IPR014757">
    <property type="entry name" value="Tscrpt_reg_IclR_C"/>
</dbReference>
<dbReference type="EMBL" id="AP028679">
    <property type="protein sequence ID" value="BEQ14523.1"/>
    <property type="molecule type" value="Genomic_DNA"/>
</dbReference>
<keyword evidence="2" id="KW-0238">DNA-binding</keyword>
<dbReference type="Proteomes" id="UP001366166">
    <property type="component" value="Chromosome"/>
</dbReference>
<dbReference type="Gene3D" id="1.10.10.10">
    <property type="entry name" value="Winged helix-like DNA-binding domain superfamily/Winged helix DNA-binding domain"/>
    <property type="match status" value="1"/>
</dbReference>
<dbReference type="Pfam" id="PF01614">
    <property type="entry name" value="IclR_C"/>
    <property type="match status" value="1"/>
</dbReference>
<evidence type="ECO:0000259" key="4">
    <source>
        <dbReference type="PROSITE" id="PS51077"/>
    </source>
</evidence>
<dbReference type="InterPro" id="IPR036388">
    <property type="entry name" value="WH-like_DNA-bd_sf"/>
</dbReference>
<dbReference type="InterPro" id="IPR050707">
    <property type="entry name" value="HTH_MetabolicPath_Reg"/>
</dbReference>
<evidence type="ECO:0000313" key="6">
    <source>
        <dbReference type="EMBL" id="BEQ14523.1"/>
    </source>
</evidence>
<evidence type="ECO:0000259" key="5">
    <source>
        <dbReference type="PROSITE" id="PS51078"/>
    </source>
</evidence>
<evidence type="ECO:0000256" key="2">
    <source>
        <dbReference type="ARBA" id="ARBA00023125"/>
    </source>
</evidence>
<dbReference type="RefSeq" id="WP_338606227.1">
    <property type="nucleotide sequence ID" value="NZ_AP028679.1"/>
</dbReference>
<dbReference type="PANTHER" id="PTHR30136">
    <property type="entry name" value="HELIX-TURN-HELIX TRANSCRIPTIONAL REGULATOR, ICLR FAMILY"/>
    <property type="match status" value="1"/>
</dbReference>
<evidence type="ECO:0000256" key="1">
    <source>
        <dbReference type="ARBA" id="ARBA00023015"/>
    </source>
</evidence>
<evidence type="ECO:0000256" key="3">
    <source>
        <dbReference type="ARBA" id="ARBA00023163"/>
    </source>
</evidence>
<protein>
    <submittedName>
        <fullName evidence="6">IclR family transcriptional regulator</fullName>
    </submittedName>
</protein>
<dbReference type="PROSITE" id="PS51077">
    <property type="entry name" value="HTH_ICLR"/>
    <property type="match status" value="1"/>
</dbReference>
<sequence length="265" mass="29094">MAVKVVESLLKGLKVMEAVACHPHGQSLPEIIRVTGLPKATAYRMLQTLVASNYLHYFEDTTLYQLGPKVMSLGMSTLAGQDLAPLAEPYLKELSKRIGQNVNMGILDHGKVVYIIRVKVRRILGIDLAVGSRLPAHNSAIGWALLAFAEAGRLQTLLDEIAADEKLSREVGPHGVNLMRRLERIRQEGYALGEDEYVTGLRSVAVPVFDQSGHAEAAINVPVFSQLCGKRELLEQYLPLVRETAATISQLRGYLPGVQSESRSQ</sequence>
<dbReference type="PANTHER" id="PTHR30136:SF34">
    <property type="entry name" value="TRANSCRIPTIONAL REGULATOR"/>
    <property type="match status" value="1"/>
</dbReference>
<dbReference type="SUPFAM" id="SSF55781">
    <property type="entry name" value="GAF domain-like"/>
    <property type="match status" value="1"/>
</dbReference>
<accession>A0AAU9EBL6</accession>